<accession>A0A319CX75</accession>
<dbReference type="Proteomes" id="UP000247810">
    <property type="component" value="Unassembled WGS sequence"/>
</dbReference>
<sequence length="52" mass="6403">MLSLREKKKIEKKKFKKIHPSLVQLWIYFNGSAFFEIINNRLSNEYFGFYTR</sequence>
<dbReference type="VEuPathDB" id="FungiDB:BO71DRAFT_403293"/>
<gene>
    <name evidence="2" type="ORF">BO71DRAFT_403293</name>
</gene>
<protein>
    <submittedName>
        <fullName evidence="2">Uncharacterized protein</fullName>
    </submittedName>
</protein>
<dbReference type="AlphaFoldDB" id="A0A319CX75"/>
<keyword evidence="1" id="KW-0812">Transmembrane</keyword>
<keyword evidence="3" id="KW-1185">Reference proteome</keyword>
<evidence type="ECO:0000256" key="1">
    <source>
        <dbReference type="SAM" id="Phobius"/>
    </source>
</evidence>
<proteinExistence type="predicted"/>
<keyword evidence="1" id="KW-1133">Transmembrane helix</keyword>
<reference evidence="2 3" key="1">
    <citation type="submission" date="2018-02" db="EMBL/GenBank/DDBJ databases">
        <title>The genomes of Aspergillus section Nigri reveals drivers in fungal speciation.</title>
        <authorList>
            <consortium name="DOE Joint Genome Institute"/>
            <person name="Vesth T.C."/>
            <person name="Nybo J."/>
            <person name="Theobald S."/>
            <person name="Brandl J."/>
            <person name="Frisvad J.C."/>
            <person name="Nielsen K.F."/>
            <person name="Lyhne E.K."/>
            <person name="Kogle M.E."/>
            <person name="Kuo A."/>
            <person name="Riley R."/>
            <person name="Clum A."/>
            <person name="Nolan M."/>
            <person name="Lipzen A."/>
            <person name="Salamov A."/>
            <person name="Henrissat B."/>
            <person name="Wiebenga A."/>
            <person name="De vries R.P."/>
            <person name="Grigoriev I.V."/>
            <person name="Mortensen U.H."/>
            <person name="Andersen M.R."/>
            <person name="Baker S.E."/>
        </authorList>
    </citation>
    <scope>NUCLEOTIDE SEQUENCE [LARGE SCALE GENOMIC DNA]</scope>
    <source>
        <strain evidence="2 3">CBS 707.79</strain>
    </source>
</reference>
<name>A0A319CX75_9EURO</name>
<evidence type="ECO:0000313" key="2">
    <source>
        <dbReference type="EMBL" id="PYH89161.1"/>
    </source>
</evidence>
<keyword evidence="1" id="KW-0472">Membrane</keyword>
<evidence type="ECO:0000313" key="3">
    <source>
        <dbReference type="Proteomes" id="UP000247810"/>
    </source>
</evidence>
<dbReference type="EMBL" id="KZ826045">
    <property type="protein sequence ID" value="PYH89161.1"/>
    <property type="molecule type" value="Genomic_DNA"/>
</dbReference>
<feature type="transmembrane region" description="Helical" evidence="1">
    <location>
        <begin position="21"/>
        <end position="38"/>
    </location>
</feature>
<organism evidence="2 3">
    <name type="scientific">Aspergillus ellipticus CBS 707.79</name>
    <dbReference type="NCBI Taxonomy" id="1448320"/>
    <lineage>
        <taxon>Eukaryota</taxon>
        <taxon>Fungi</taxon>
        <taxon>Dikarya</taxon>
        <taxon>Ascomycota</taxon>
        <taxon>Pezizomycotina</taxon>
        <taxon>Eurotiomycetes</taxon>
        <taxon>Eurotiomycetidae</taxon>
        <taxon>Eurotiales</taxon>
        <taxon>Aspergillaceae</taxon>
        <taxon>Aspergillus</taxon>
        <taxon>Aspergillus subgen. Circumdati</taxon>
    </lineage>
</organism>